<reference evidence="10 11" key="1">
    <citation type="journal article" date="2017" name="Curr. Biol.">
        <title>Genome architecture and evolution of a unichromosomal asexual nematode.</title>
        <authorList>
            <person name="Fradin H."/>
            <person name="Zegar C."/>
            <person name="Gutwein M."/>
            <person name="Lucas J."/>
            <person name="Kovtun M."/>
            <person name="Corcoran D."/>
            <person name="Baugh L.R."/>
            <person name="Kiontke K."/>
            <person name="Gunsalus K."/>
            <person name="Fitch D.H."/>
            <person name="Piano F."/>
        </authorList>
    </citation>
    <scope>NUCLEOTIDE SEQUENCE [LARGE SCALE GENOMIC DNA]</scope>
    <source>
        <strain evidence="10">PF1309</strain>
    </source>
</reference>
<dbReference type="FunFam" id="1.10.10.10:FF:000014">
    <property type="entry name" value="Cullin 1"/>
    <property type="match status" value="1"/>
</dbReference>
<dbReference type="SMART" id="SM00884">
    <property type="entry name" value="Cullin_Nedd8"/>
    <property type="match status" value="1"/>
</dbReference>
<dbReference type="SUPFAM" id="SSF46785">
    <property type="entry name" value="Winged helix' DNA-binding domain"/>
    <property type="match status" value="1"/>
</dbReference>
<dbReference type="InterPro" id="IPR016158">
    <property type="entry name" value="Cullin_homology"/>
</dbReference>
<evidence type="ECO:0000256" key="2">
    <source>
        <dbReference type="ARBA" id="ARBA00006019"/>
    </source>
</evidence>
<dbReference type="InterPro" id="IPR059120">
    <property type="entry name" value="Cullin-like_AB"/>
</dbReference>
<keyword evidence="11" id="KW-1185">Reference proteome</keyword>
<dbReference type="GO" id="GO:0006511">
    <property type="term" value="P:ubiquitin-dependent protein catabolic process"/>
    <property type="evidence" value="ECO:0007669"/>
    <property type="project" value="InterPro"/>
</dbReference>
<dbReference type="SMART" id="SM00182">
    <property type="entry name" value="CULLIN"/>
    <property type="match status" value="1"/>
</dbReference>
<sequence length="833" mass="95942">MAAMNGLHRTSAAAGVLTASRNLDDVWLKLSEGLNTVYNGQLADMNKERYMSLYTEVYNYCACVNTSADQHHEHRSMQSHGADLVGMEMYRKLENYIRNHVVAKKEAMGSFRGEELLIRYHEEWVNFRFSSQVMNGIFQYLNRHWIKRELDEGNNEIYVTFTLALMVWRQSLFMQLKDYVTDALLDLIQRERDGIKISTTIIKGVIESYVDLGIDEYEPSAQNTAITGNANSRDKLRVYKEHFEDRFIKKTEEYYSAEASNFLQNGSVVEYMKKVEKRLDEEQNRCGNYINEATQIPLAKALEKVLIQSRLELFQNEFGGLLEQHKDEDLARMYKLCERVDRGLDELRIALERHIAKEGHAEIDKVTEQAFNDPKLYVSTILYVHQRYSKLVGEAFVNEPGFLQSLDKAATNFINKNSVTLKAEKHAASKSSELLARHCDGLLRKSAKLPEEEELEKMLDDVMIVFKYIEDKDVFSKHYTKMFSKRLIYDQSASEDAEVSLINKLKQNCGFEYTSKLTKMITDMQLSKDLCGKFRSHCSDTGKDLGVDLNILVLTSGTWPTMPPLQVQLPEKLNGCLEEFKAFYNQKHNGRKLNWILSQSRGEVAANCFKPKKYLFTLTTAQIALVDQFNRSEEFEFSALLSSLGMDKATLSQVVNSLVKGLLLKHSTEAENGEYANDTTISLNKAYTNKKVKVDLSKMAMRVDVSKEADSVQKNVDEDRKAVINACIVRVLKMRRRIVHNDLIAEVIQQLSSRFKPKVDMIKRCIGQLMEKEYMKRDANQRVSYFVLHLLNEQTGVSISSYFSKLLLLIAKFIRFCPYQTHFIFNCVNLPNE</sequence>
<dbReference type="Gene3D" id="3.30.230.130">
    <property type="entry name" value="Cullin, Chain C, Domain 2"/>
    <property type="match status" value="1"/>
</dbReference>
<dbReference type="GO" id="GO:0019005">
    <property type="term" value="C:SCF ubiquitin ligase complex"/>
    <property type="evidence" value="ECO:0007669"/>
    <property type="project" value="UniProtKB-ARBA"/>
</dbReference>
<dbReference type="FunFam" id="1.20.1310.10:FF:000026">
    <property type="entry name" value="Cullin 1"/>
    <property type="match status" value="1"/>
</dbReference>
<evidence type="ECO:0000256" key="3">
    <source>
        <dbReference type="ARBA" id="ARBA00022499"/>
    </source>
</evidence>
<proteinExistence type="inferred from homology"/>
<dbReference type="Gene3D" id="1.20.1310.10">
    <property type="entry name" value="Cullin Repeats"/>
    <property type="match status" value="4"/>
</dbReference>
<dbReference type="PROSITE" id="PS50069">
    <property type="entry name" value="CULLIN_2"/>
    <property type="match status" value="1"/>
</dbReference>
<dbReference type="SUPFAM" id="SSF74788">
    <property type="entry name" value="Cullin repeat-like"/>
    <property type="match status" value="1"/>
</dbReference>
<evidence type="ECO:0000313" key="10">
    <source>
        <dbReference type="EMBL" id="PAV60861.1"/>
    </source>
</evidence>
<keyword evidence="4" id="KW-0833">Ubl conjugation pathway</keyword>
<comment type="caution">
    <text evidence="10">The sequence shown here is derived from an EMBL/GenBank/DDBJ whole genome shotgun (WGS) entry which is preliminary data.</text>
</comment>
<dbReference type="GO" id="GO:0010564">
    <property type="term" value="P:regulation of cell cycle process"/>
    <property type="evidence" value="ECO:0007669"/>
    <property type="project" value="UniProtKB-ARBA"/>
</dbReference>
<dbReference type="Proteomes" id="UP000218231">
    <property type="component" value="Unassembled WGS sequence"/>
</dbReference>
<dbReference type="InterPro" id="IPR001373">
    <property type="entry name" value="Cullin_N"/>
</dbReference>
<dbReference type="InterPro" id="IPR036390">
    <property type="entry name" value="WH_DNA-bd_sf"/>
</dbReference>
<dbReference type="OrthoDB" id="27073at2759"/>
<name>A0A2A2JGX4_9BILA</name>
<dbReference type="GO" id="GO:1902532">
    <property type="term" value="P:negative regulation of intracellular signal transduction"/>
    <property type="evidence" value="ECO:0007669"/>
    <property type="project" value="UniProtKB-ARBA"/>
</dbReference>
<dbReference type="GO" id="GO:0005634">
    <property type="term" value="C:nucleus"/>
    <property type="evidence" value="ECO:0007669"/>
    <property type="project" value="UniProtKB-ARBA"/>
</dbReference>
<dbReference type="FunFam" id="1.20.1310.10:FF:000011">
    <property type="entry name" value="Cullin 1"/>
    <property type="match status" value="1"/>
</dbReference>
<dbReference type="STRING" id="2018661.A0A2A2JGX4"/>
<accession>A0A2A2JGX4</accession>
<dbReference type="InterPro" id="IPR036388">
    <property type="entry name" value="WH-like_DNA-bd_sf"/>
</dbReference>
<dbReference type="AlphaFoldDB" id="A0A2A2JGX4"/>
<dbReference type="SUPFAM" id="SSF75632">
    <property type="entry name" value="Cullin homology domain"/>
    <property type="match status" value="1"/>
</dbReference>
<comment type="similarity">
    <text evidence="2 7 8">Belongs to the cullin family.</text>
</comment>
<evidence type="ECO:0000259" key="9">
    <source>
        <dbReference type="PROSITE" id="PS50069"/>
    </source>
</evidence>
<dbReference type="FunFam" id="1.20.1310.10:FF:000029">
    <property type="entry name" value="Cullin homolog 1"/>
    <property type="match status" value="1"/>
</dbReference>
<evidence type="ECO:0000256" key="1">
    <source>
        <dbReference type="ARBA" id="ARBA00004906"/>
    </source>
</evidence>
<dbReference type="Pfam" id="PF10557">
    <property type="entry name" value="Cullin_Nedd8"/>
    <property type="match status" value="1"/>
</dbReference>
<dbReference type="Pfam" id="PF00888">
    <property type="entry name" value="Cullin"/>
    <property type="match status" value="1"/>
</dbReference>
<evidence type="ECO:0000256" key="7">
    <source>
        <dbReference type="PROSITE-ProRule" id="PRU00330"/>
    </source>
</evidence>
<keyword evidence="3" id="KW-1017">Isopeptide bond</keyword>
<dbReference type="PANTHER" id="PTHR11932">
    <property type="entry name" value="CULLIN"/>
    <property type="match status" value="1"/>
</dbReference>
<dbReference type="InterPro" id="IPR036317">
    <property type="entry name" value="Cullin_homology_sf"/>
</dbReference>
<gene>
    <name evidence="10" type="ORF">WR25_02273</name>
</gene>
<evidence type="ECO:0000256" key="5">
    <source>
        <dbReference type="ARBA" id="ARBA00022843"/>
    </source>
</evidence>
<comment type="pathway">
    <text evidence="1">Protein modification; protein ubiquitination.</text>
</comment>
<evidence type="ECO:0000256" key="8">
    <source>
        <dbReference type="RuleBase" id="RU003829"/>
    </source>
</evidence>
<feature type="domain" description="Cullin family profile" evidence="9">
    <location>
        <begin position="430"/>
        <end position="659"/>
    </location>
</feature>
<organism evidence="10 11">
    <name type="scientific">Diploscapter pachys</name>
    <dbReference type="NCBI Taxonomy" id="2018661"/>
    <lineage>
        <taxon>Eukaryota</taxon>
        <taxon>Metazoa</taxon>
        <taxon>Ecdysozoa</taxon>
        <taxon>Nematoda</taxon>
        <taxon>Chromadorea</taxon>
        <taxon>Rhabditida</taxon>
        <taxon>Rhabditina</taxon>
        <taxon>Rhabditomorpha</taxon>
        <taxon>Rhabditoidea</taxon>
        <taxon>Rhabditidae</taxon>
        <taxon>Diploscapter</taxon>
    </lineage>
</organism>
<dbReference type="GO" id="GO:0043066">
    <property type="term" value="P:negative regulation of apoptotic process"/>
    <property type="evidence" value="ECO:0007669"/>
    <property type="project" value="UniProtKB-ARBA"/>
</dbReference>
<dbReference type="FunFam" id="1.20.1310.10:FF:000012">
    <property type="entry name" value="Cullin 2"/>
    <property type="match status" value="1"/>
</dbReference>
<keyword evidence="5" id="KW-0832">Ubl conjugation</keyword>
<evidence type="ECO:0000256" key="4">
    <source>
        <dbReference type="ARBA" id="ARBA00022786"/>
    </source>
</evidence>
<dbReference type="EMBL" id="LIAE01010445">
    <property type="protein sequence ID" value="PAV60861.1"/>
    <property type="molecule type" value="Genomic_DNA"/>
</dbReference>
<dbReference type="InterPro" id="IPR045093">
    <property type="entry name" value="Cullin"/>
</dbReference>
<evidence type="ECO:0000313" key="11">
    <source>
        <dbReference type="Proteomes" id="UP000218231"/>
    </source>
</evidence>
<protein>
    <recommendedName>
        <fullName evidence="6">Cullin-1</fullName>
    </recommendedName>
</protein>
<dbReference type="InterPro" id="IPR016159">
    <property type="entry name" value="Cullin_repeat-like_dom_sf"/>
</dbReference>
<dbReference type="InterPro" id="IPR019559">
    <property type="entry name" value="Cullin_neddylation_domain"/>
</dbReference>
<dbReference type="Pfam" id="PF26557">
    <property type="entry name" value="Cullin_AB"/>
    <property type="match status" value="1"/>
</dbReference>
<dbReference type="GO" id="GO:0031625">
    <property type="term" value="F:ubiquitin protein ligase binding"/>
    <property type="evidence" value="ECO:0007669"/>
    <property type="project" value="InterPro"/>
</dbReference>
<dbReference type="EMBL" id="LIAE01010445">
    <property type="protein sequence ID" value="PAV60857.1"/>
    <property type="molecule type" value="Genomic_DNA"/>
</dbReference>
<dbReference type="Gene3D" id="1.10.10.10">
    <property type="entry name" value="Winged helix-like DNA-binding domain superfamily/Winged helix DNA-binding domain"/>
    <property type="match status" value="1"/>
</dbReference>
<evidence type="ECO:0000256" key="6">
    <source>
        <dbReference type="ARBA" id="ARBA00069612"/>
    </source>
</evidence>